<keyword evidence="3" id="KW-1185">Reference proteome</keyword>
<gene>
    <name evidence="2" type="ORF">RUM44_006310</name>
</gene>
<reference evidence="2 3" key="1">
    <citation type="submission" date="2023-09" db="EMBL/GenBank/DDBJ databases">
        <title>Genomes of two closely related lineages of the louse Polyplax serrata with different host specificities.</title>
        <authorList>
            <person name="Martinu J."/>
            <person name="Tarabai H."/>
            <person name="Stefka J."/>
            <person name="Hypsa V."/>
        </authorList>
    </citation>
    <scope>NUCLEOTIDE SEQUENCE [LARGE SCALE GENOMIC DNA]</scope>
    <source>
        <strain evidence="2">98ZLc_SE</strain>
    </source>
</reference>
<feature type="region of interest" description="Disordered" evidence="1">
    <location>
        <begin position="307"/>
        <end position="331"/>
    </location>
</feature>
<accession>A0ABR1AHR6</accession>
<proteinExistence type="predicted"/>
<name>A0ABR1AHR6_POLSC</name>
<evidence type="ECO:0000313" key="2">
    <source>
        <dbReference type="EMBL" id="KAK6619910.1"/>
    </source>
</evidence>
<dbReference type="Proteomes" id="UP001359485">
    <property type="component" value="Unassembled WGS sequence"/>
</dbReference>
<organism evidence="2 3">
    <name type="scientific">Polyplax serrata</name>
    <name type="common">Common mouse louse</name>
    <dbReference type="NCBI Taxonomy" id="468196"/>
    <lineage>
        <taxon>Eukaryota</taxon>
        <taxon>Metazoa</taxon>
        <taxon>Ecdysozoa</taxon>
        <taxon>Arthropoda</taxon>
        <taxon>Hexapoda</taxon>
        <taxon>Insecta</taxon>
        <taxon>Pterygota</taxon>
        <taxon>Neoptera</taxon>
        <taxon>Paraneoptera</taxon>
        <taxon>Psocodea</taxon>
        <taxon>Troctomorpha</taxon>
        <taxon>Phthiraptera</taxon>
        <taxon>Anoplura</taxon>
        <taxon>Polyplacidae</taxon>
        <taxon>Polyplax</taxon>
    </lineage>
</organism>
<dbReference type="EMBL" id="JAWJWF010000048">
    <property type="protein sequence ID" value="KAK6619910.1"/>
    <property type="molecule type" value="Genomic_DNA"/>
</dbReference>
<comment type="caution">
    <text evidence="2">The sequence shown here is derived from an EMBL/GenBank/DDBJ whole genome shotgun (WGS) entry which is preliminary data.</text>
</comment>
<sequence length="1807" mass="205167">MFYKNAEWKSKIFLVVCYQLGYCEIRVSAPTLNLNLKLRINTGGLPLDVTFFGTEEEFFMVTVLDPVIVYRWTGTYFNEDYRLDTTGAQSVAVLHDDDKFIIVVAQNLDRNKVYSKVFLRKNDKIELFQLLPTHQALRVLPFDLVHGQDVLRFIFVLNNIHSSSIFLWTGKEFILWKTLNKLYGQRIVYVGQIETHIFFFVSDQNNLFIYYPTTTGFDLMQIIQFDQNVVGLDLRKEKDEMPVLVVLTGSPMDPYYKVNLILLKLTFKYLEKPRKETNKVRDCLSDVREELNRRRRHLDDIFNDLIKESNPEGEEQENVSSNNDEFPGSENLVGAPLERLLVELAEEVEEMEERARDVHLETKLRDGSGKYHVYGNLTVDRMDADVIDVEILNGRKPDFENILSLTEDQTFPGRIEMDSLTTNILEVPSLNGILVEDVLLRNKSLQRVSGDFTLDSIKVQNIKFGPAGRLNEIPMSDIVTNENNERVIHGQKTFSKLKVQNVEADKINDFPAGEWLAKILPSFKDATNVEPLNFTSLTVEKLQISKLNGIPWDEFVRSIYLPVNDGIVQGNVTVAGTARIENLKTKKINGIPLNENDGGSGRSAETGACCRVQQEMKKPKSLSPNLIPDWDDSLLKEILNDADSDYENDITYFPNKQTITGDIQAVKMFVKNPVILSGKEVNLTNVPERFWMKNMNQVIDVPVEFTRGFSVRNSLKLKTINGKQLEDFVRIDQPNHVQSKMVFENAKIDGNVTLFRETKQNVNLKEMNDTTAKVSEENIVSGTKRFLGKLTARRINLKFLNGADVKDLGNFLKNDDVSGNLDVSELIIGGDLLLTNGVQVKELNGVDFDETVAKMLKWSDPNVLNKARYESLNVENLQADEINGVKIEDKLPALSKLHEGDLSLVIEGNLQVPALKANKVNGVDFDKFTKQVFIKSESQTIRGEKTFLMPVTVTGNLEGNLNEYNVTELATYGLSKTRSQNITGVFTVQEFKANDVEADVVDGVAREDFLFQDEVTEQIINSDVVFAGNIAVAGDIKSENLMNGCNLEKMGKINIESVATFDNLHVRGPVMWDSSQNEPGSLSYFLNNVVTRSSNQTISGPVSFLTNVTAQIIEGTHHVNDVDLAFLAEDSIYKSKKNQEVSTSLTFKGPVKVNNINVLENVLIDTINEVDITDIGQRLVRKNANTVVSGRKYFTNGFSANNFNADFINGKNTSQIVFYDDVKENKELYLPRSTFEKLIVFNDMYVTRVNGYRLNRILEDRLYKSEDDSVDSNYINGTVIVDGDVTIRGDAIIESINDVKMSDVLSTSADAEAKDIYGNIEIRQDISVIGKLDVDYINGANITALYEKALLIDEDATIDGSITFLGNVTITGNININDTVNSCDLISLTNTRALEHPSKADQVNEEYRNSLRKEVNLLSNLTSTMTKPVIFMYLEEITKLDLQLPSIHSSSFNEYNNMAEFNVYGMKHGDCGLPKECYCPAQTNIHVESLNPPVVKVEANSTRFFRFYDKELQVEVKVTTTTVSYSSRCKKSKEDFNEEYTSISWRKDDETIYEPKIETSFLSDVKFFKLGDSIYVVMAFYFHPYKNQTNNLHTVVYEISVNDKQLTKVDEIPSTGVQVLEVFWTTKGIILVVGNSFDSERFTDSVNSGVYRFNEYKNKFELLRFVKTHGILAIKSMRYKKQSFIFFVQKQSWPMLILKYNPEYDNYYFSQKLDTTRAMIRSNFLSVSVINTGVGDYTGDVFIGIVLSDDSFRLFKYRHIEGFVEESYQEQNNVRILHPFWIGSSQYILSGSALDSSKIYKIIEQGR</sequence>
<evidence type="ECO:0000313" key="3">
    <source>
        <dbReference type="Proteomes" id="UP001359485"/>
    </source>
</evidence>
<evidence type="ECO:0000256" key="1">
    <source>
        <dbReference type="SAM" id="MobiDB-lite"/>
    </source>
</evidence>
<protein>
    <submittedName>
        <fullName evidence="2">Uncharacterized protein</fullName>
    </submittedName>
</protein>